<proteinExistence type="predicted"/>
<keyword evidence="1" id="KW-1133">Transmembrane helix</keyword>
<reference evidence="2" key="1">
    <citation type="submission" date="2022-01" db="EMBL/GenBank/DDBJ databases">
        <authorList>
            <person name="King R."/>
        </authorList>
    </citation>
    <scope>NUCLEOTIDE SEQUENCE</scope>
</reference>
<keyword evidence="3" id="KW-1185">Reference proteome</keyword>
<dbReference type="AlphaFoldDB" id="A0A9P0CUV9"/>
<sequence length="138" mass="15672">MQKQIYSYKNFYILWILLIFAFNILQLAAHSEKTFIPPTERELDEGDCENAPFADLVFQDHIYKPAIPLMVRNATASCHGDFKIYCVMAVPSKQNAAGAEVLVSEGGVNHTFVTIEMHSKRNEGLDYTIEVFAKKIKL</sequence>
<dbReference type="Pfam" id="PF15868">
    <property type="entry name" value="MBF2"/>
    <property type="match status" value="1"/>
</dbReference>
<protein>
    <submittedName>
        <fullName evidence="2">Uncharacterized protein</fullName>
    </submittedName>
</protein>
<gene>
    <name evidence="2" type="ORF">PSYICH_LOCUS9320</name>
</gene>
<evidence type="ECO:0000313" key="2">
    <source>
        <dbReference type="EMBL" id="CAH1108734.1"/>
    </source>
</evidence>
<accession>A0A9P0CUV9</accession>
<evidence type="ECO:0000313" key="3">
    <source>
        <dbReference type="Proteomes" id="UP001153636"/>
    </source>
</evidence>
<dbReference type="InterPro" id="IPR031734">
    <property type="entry name" value="MBF2"/>
</dbReference>
<dbReference type="OrthoDB" id="7021379at2759"/>
<keyword evidence="1" id="KW-0472">Membrane</keyword>
<dbReference type="Proteomes" id="UP001153636">
    <property type="component" value="Chromosome 3"/>
</dbReference>
<keyword evidence="1" id="KW-0812">Transmembrane</keyword>
<dbReference type="EMBL" id="OV651815">
    <property type="protein sequence ID" value="CAH1108734.1"/>
    <property type="molecule type" value="Genomic_DNA"/>
</dbReference>
<evidence type="ECO:0000256" key="1">
    <source>
        <dbReference type="SAM" id="Phobius"/>
    </source>
</evidence>
<feature type="transmembrane region" description="Helical" evidence="1">
    <location>
        <begin position="12"/>
        <end position="29"/>
    </location>
</feature>
<name>A0A9P0CUV9_9CUCU</name>
<organism evidence="2 3">
    <name type="scientific">Psylliodes chrysocephalus</name>
    <dbReference type="NCBI Taxonomy" id="3402493"/>
    <lineage>
        <taxon>Eukaryota</taxon>
        <taxon>Metazoa</taxon>
        <taxon>Ecdysozoa</taxon>
        <taxon>Arthropoda</taxon>
        <taxon>Hexapoda</taxon>
        <taxon>Insecta</taxon>
        <taxon>Pterygota</taxon>
        <taxon>Neoptera</taxon>
        <taxon>Endopterygota</taxon>
        <taxon>Coleoptera</taxon>
        <taxon>Polyphaga</taxon>
        <taxon>Cucujiformia</taxon>
        <taxon>Chrysomeloidea</taxon>
        <taxon>Chrysomelidae</taxon>
        <taxon>Galerucinae</taxon>
        <taxon>Alticini</taxon>
        <taxon>Psylliodes</taxon>
    </lineage>
</organism>